<accession>A0A558RAZ0</accession>
<dbReference type="InterPro" id="IPR036390">
    <property type="entry name" value="WH_DNA-bd_sf"/>
</dbReference>
<evidence type="ECO:0000256" key="1">
    <source>
        <dbReference type="SAM" id="MobiDB-lite"/>
    </source>
</evidence>
<dbReference type="Gene3D" id="1.10.10.10">
    <property type="entry name" value="Winged helix-like DNA-binding domain superfamily/Winged helix DNA-binding domain"/>
    <property type="match status" value="1"/>
</dbReference>
<comment type="caution">
    <text evidence="2">The sequence shown here is derived from an EMBL/GenBank/DDBJ whole genome shotgun (WGS) entry which is preliminary data.</text>
</comment>
<name>A0A558RAZ0_9SPHN</name>
<gene>
    <name evidence="2" type="ORF">FOY91_03825</name>
</gene>
<dbReference type="InterPro" id="IPR036388">
    <property type="entry name" value="WH-like_DNA-bd_sf"/>
</dbReference>
<feature type="region of interest" description="Disordered" evidence="1">
    <location>
        <begin position="1"/>
        <end position="21"/>
    </location>
</feature>
<evidence type="ECO:0000313" key="2">
    <source>
        <dbReference type="EMBL" id="TVV76528.1"/>
    </source>
</evidence>
<dbReference type="OrthoDB" id="7594920at2"/>
<dbReference type="AlphaFoldDB" id="A0A558RAZ0"/>
<dbReference type="EMBL" id="VNIM01000009">
    <property type="protein sequence ID" value="TVV76528.1"/>
    <property type="molecule type" value="Genomic_DNA"/>
</dbReference>
<sequence length="157" mass="16973">MRALLPGEQANASGPTGGMIPPTLLAQARQARQLRATMSAFLPSGLLVDPAWDMMLDLFIAAGMGEQLRVKDLILLSGESPASAMRRIDRLQEADLLVRHADPDDHRRVRIGLTARGHNAMAAMLANLFDTGDDRQTAPAARSFRPDPLDPGDRGKP</sequence>
<dbReference type="Proteomes" id="UP000318681">
    <property type="component" value="Unassembled WGS sequence"/>
</dbReference>
<dbReference type="SUPFAM" id="SSF46785">
    <property type="entry name" value="Winged helix' DNA-binding domain"/>
    <property type="match status" value="1"/>
</dbReference>
<proteinExistence type="predicted"/>
<organism evidence="2 3">
    <name type="scientific">Alterirhizorhabdus solaris</name>
    <dbReference type="NCBI Taxonomy" id="2529389"/>
    <lineage>
        <taxon>Bacteria</taxon>
        <taxon>Pseudomonadati</taxon>
        <taxon>Pseudomonadota</taxon>
        <taxon>Alphaproteobacteria</taxon>
        <taxon>Sphingomonadales</taxon>
        <taxon>Rhizorhabdaceae</taxon>
        <taxon>Alterirhizorhabdus</taxon>
    </lineage>
</organism>
<feature type="compositionally biased region" description="Basic and acidic residues" evidence="1">
    <location>
        <begin position="144"/>
        <end position="157"/>
    </location>
</feature>
<evidence type="ECO:0000313" key="3">
    <source>
        <dbReference type="Proteomes" id="UP000318681"/>
    </source>
</evidence>
<reference evidence="2 3" key="1">
    <citation type="submission" date="2019-07" db="EMBL/GenBank/DDBJ databases">
        <title>Sphingomonas solaris sp. nov., isolated from a solar panel from Boston, Massachusetts.</title>
        <authorList>
            <person name="Tanner K."/>
            <person name="Pascual J."/>
            <person name="Mancuso C."/>
            <person name="Pereto J."/>
            <person name="Khalil A."/>
            <person name="Vilanova C."/>
        </authorList>
    </citation>
    <scope>NUCLEOTIDE SEQUENCE [LARGE SCALE GENOMIC DNA]</scope>
    <source>
        <strain evidence="2 3">R4DWN</strain>
    </source>
</reference>
<protein>
    <submittedName>
        <fullName evidence="2">Winged helix-turn-helix transcriptional regulator</fullName>
    </submittedName>
</protein>
<keyword evidence="3" id="KW-1185">Reference proteome</keyword>
<feature type="region of interest" description="Disordered" evidence="1">
    <location>
        <begin position="135"/>
        <end position="157"/>
    </location>
</feature>